<keyword evidence="8 11" id="KW-1015">Disulfide bond</keyword>
<dbReference type="Gene3D" id="1.10.238.10">
    <property type="entry name" value="EF-hand"/>
    <property type="match status" value="1"/>
</dbReference>
<keyword evidence="5" id="KW-0808">Transferase</keyword>
<dbReference type="SMART" id="SM00211">
    <property type="entry name" value="TY"/>
    <property type="match status" value="1"/>
</dbReference>
<dbReference type="PROSITE" id="PS51465">
    <property type="entry name" value="KAZAL_2"/>
    <property type="match status" value="1"/>
</dbReference>
<evidence type="ECO:0000256" key="10">
    <source>
        <dbReference type="ARBA" id="ARBA00023315"/>
    </source>
</evidence>
<evidence type="ECO:0000256" key="2">
    <source>
        <dbReference type="ARBA" id="ARBA00005189"/>
    </source>
</evidence>
<dbReference type="PROSITE" id="PS00737">
    <property type="entry name" value="THIOLASE_2"/>
    <property type="match status" value="1"/>
</dbReference>
<dbReference type="SUPFAM" id="SSF47473">
    <property type="entry name" value="EF-hand"/>
    <property type="match status" value="1"/>
</dbReference>
<dbReference type="EMBL" id="JAPWDV010000003">
    <property type="protein sequence ID" value="KAJ6217083.1"/>
    <property type="molecule type" value="Genomic_DNA"/>
</dbReference>
<dbReference type="AlphaFoldDB" id="A0A9Q0LYZ5"/>
<evidence type="ECO:0000259" key="14">
    <source>
        <dbReference type="PROSITE" id="PS51465"/>
    </source>
</evidence>
<evidence type="ECO:0000256" key="1">
    <source>
        <dbReference type="ARBA" id="ARBA00004613"/>
    </source>
</evidence>
<proteinExistence type="inferred from homology"/>
<feature type="disulfide bond" evidence="11">
    <location>
        <begin position="272"/>
        <end position="279"/>
    </location>
</feature>
<dbReference type="GO" id="GO:0005576">
    <property type="term" value="C:extracellular region"/>
    <property type="evidence" value="ECO:0007669"/>
    <property type="project" value="UniProtKB-SubCell"/>
</dbReference>
<feature type="domain" description="EF-hand" evidence="12">
    <location>
        <begin position="169"/>
        <end position="204"/>
    </location>
</feature>
<gene>
    <name evidence="15" type="ORF">RDWZM_008240</name>
</gene>
<dbReference type="InterPro" id="IPR020615">
    <property type="entry name" value="Thiolase_acyl_enz_int_AS"/>
</dbReference>
<dbReference type="InterPro" id="IPR020613">
    <property type="entry name" value="Thiolase_CS"/>
</dbReference>
<dbReference type="Pfam" id="PF00086">
    <property type="entry name" value="Thyroglobulin_1"/>
    <property type="match status" value="1"/>
</dbReference>
<dbReference type="Pfam" id="PF00108">
    <property type="entry name" value="Thiolase_N"/>
    <property type="match status" value="1"/>
</dbReference>
<accession>A0A9Q0LYZ5</accession>
<dbReference type="InterPro" id="IPR019577">
    <property type="entry name" value="SPARC/Testican_Ca-bd-dom"/>
</dbReference>
<dbReference type="GO" id="GO:0006635">
    <property type="term" value="P:fatty acid beta-oxidation"/>
    <property type="evidence" value="ECO:0007669"/>
    <property type="project" value="TreeGrafter"/>
</dbReference>
<dbReference type="NCBIfam" id="TIGR01930">
    <property type="entry name" value="AcCoA-C-Actrans"/>
    <property type="match status" value="1"/>
</dbReference>
<dbReference type="InterPro" id="IPR002350">
    <property type="entry name" value="Kazal_dom"/>
</dbReference>
<feature type="domain" description="Thyroglobulin type-1" evidence="13">
    <location>
        <begin position="234"/>
        <end position="301"/>
    </location>
</feature>
<dbReference type="SUPFAM" id="SSF100895">
    <property type="entry name" value="Kazal-type serine protease inhibitors"/>
    <property type="match status" value="1"/>
</dbReference>
<dbReference type="GO" id="GO:0003985">
    <property type="term" value="F:acetyl-CoA C-acetyltransferase activity"/>
    <property type="evidence" value="ECO:0007669"/>
    <property type="project" value="TreeGrafter"/>
</dbReference>
<evidence type="ECO:0000259" key="12">
    <source>
        <dbReference type="PROSITE" id="PS50222"/>
    </source>
</evidence>
<dbReference type="PROSITE" id="PS00099">
    <property type="entry name" value="THIOLASE_3"/>
    <property type="match status" value="1"/>
</dbReference>
<comment type="subcellular location">
    <subcellularLocation>
        <location evidence="1">Secreted</location>
    </subcellularLocation>
</comment>
<dbReference type="PROSITE" id="PS51162">
    <property type="entry name" value="THYROGLOBULIN_1_2"/>
    <property type="match status" value="1"/>
</dbReference>
<evidence type="ECO:0000256" key="8">
    <source>
        <dbReference type="ARBA" id="ARBA00023157"/>
    </source>
</evidence>
<evidence type="ECO:0000256" key="6">
    <source>
        <dbReference type="ARBA" id="ARBA00022729"/>
    </source>
</evidence>
<dbReference type="InterPro" id="IPR018247">
    <property type="entry name" value="EF_Hand_1_Ca_BS"/>
</dbReference>
<dbReference type="Gene3D" id="3.30.60.30">
    <property type="match status" value="1"/>
</dbReference>
<dbReference type="InterPro" id="IPR020617">
    <property type="entry name" value="Thiolase_C"/>
</dbReference>
<dbReference type="OrthoDB" id="5404651at2759"/>
<comment type="caution">
    <text evidence="15">The sequence shown here is derived from an EMBL/GenBank/DDBJ whole genome shotgun (WGS) entry which is preliminary data.</text>
</comment>
<dbReference type="InterPro" id="IPR016039">
    <property type="entry name" value="Thiolase-like"/>
</dbReference>
<dbReference type="Gene3D" id="3.40.47.10">
    <property type="match status" value="2"/>
</dbReference>
<dbReference type="PROSITE" id="PS50222">
    <property type="entry name" value="EF_HAND_2"/>
    <property type="match status" value="1"/>
</dbReference>
<feature type="domain" description="Kazal-like" evidence="14">
    <location>
        <begin position="7"/>
        <end position="58"/>
    </location>
</feature>
<dbReference type="PROSITE" id="PS00018">
    <property type="entry name" value="EF_HAND_1"/>
    <property type="match status" value="2"/>
</dbReference>
<keyword evidence="4" id="KW-0964">Secreted</keyword>
<evidence type="ECO:0000256" key="11">
    <source>
        <dbReference type="PROSITE-ProRule" id="PRU00500"/>
    </source>
</evidence>
<comment type="caution">
    <text evidence="11">Lacks conserved residue(s) required for the propagation of feature annotation.</text>
</comment>
<feature type="disulfide bond" evidence="11">
    <location>
        <begin position="281"/>
        <end position="301"/>
    </location>
</feature>
<dbReference type="Pfam" id="PF10591">
    <property type="entry name" value="SPARC_Ca_bdg"/>
    <property type="match status" value="1"/>
</dbReference>
<evidence type="ECO:0000313" key="15">
    <source>
        <dbReference type="EMBL" id="KAJ6217083.1"/>
    </source>
</evidence>
<keyword evidence="16" id="KW-1185">Reference proteome</keyword>
<evidence type="ECO:0000256" key="5">
    <source>
        <dbReference type="ARBA" id="ARBA00022679"/>
    </source>
</evidence>
<dbReference type="Gene3D" id="4.10.800.10">
    <property type="entry name" value="Thyroglobulin type-1"/>
    <property type="match status" value="1"/>
</dbReference>
<dbReference type="FunFam" id="3.40.47.10:FF:000010">
    <property type="entry name" value="Acetyl-CoA acetyltransferase (Thiolase)"/>
    <property type="match status" value="1"/>
</dbReference>
<dbReference type="InterPro" id="IPR036058">
    <property type="entry name" value="Kazal_dom_sf"/>
</dbReference>
<name>A0A9Q0LYZ5_BLOTA</name>
<dbReference type="CDD" id="cd00191">
    <property type="entry name" value="TY"/>
    <property type="match status" value="1"/>
</dbReference>
<evidence type="ECO:0000256" key="7">
    <source>
        <dbReference type="ARBA" id="ARBA00022837"/>
    </source>
</evidence>
<comment type="similarity">
    <text evidence="3">Belongs to the thiolase-like superfamily. Thiolase family.</text>
</comment>
<dbReference type="CDD" id="cd00104">
    <property type="entry name" value="KAZAL_FS"/>
    <property type="match status" value="1"/>
</dbReference>
<dbReference type="GO" id="GO:0005509">
    <property type="term" value="F:calcium ion binding"/>
    <property type="evidence" value="ECO:0007669"/>
    <property type="project" value="InterPro"/>
</dbReference>
<evidence type="ECO:0000256" key="3">
    <source>
        <dbReference type="ARBA" id="ARBA00010982"/>
    </source>
</evidence>
<dbReference type="Proteomes" id="UP001142055">
    <property type="component" value="Chromosome 3"/>
</dbReference>
<dbReference type="SUPFAM" id="SSF57610">
    <property type="entry name" value="Thyroglobulin type-1 domain"/>
    <property type="match status" value="1"/>
</dbReference>
<dbReference type="InterPro" id="IPR020610">
    <property type="entry name" value="Thiolase_AS"/>
</dbReference>
<dbReference type="PANTHER" id="PTHR18919:SF107">
    <property type="entry name" value="ACETYL-COA ACETYLTRANSFERASE, CYTOSOLIC"/>
    <property type="match status" value="1"/>
</dbReference>
<dbReference type="PANTHER" id="PTHR18919">
    <property type="entry name" value="ACETYL-COA C-ACYLTRANSFERASE"/>
    <property type="match status" value="1"/>
</dbReference>
<dbReference type="SUPFAM" id="SSF53901">
    <property type="entry name" value="Thiolase-like"/>
    <property type="match status" value="2"/>
</dbReference>
<keyword evidence="9" id="KW-0325">Glycoprotein</keyword>
<keyword evidence="10" id="KW-0012">Acyltransferase</keyword>
<dbReference type="InterPro" id="IPR011992">
    <property type="entry name" value="EF-hand-dom_pair"/>
</dbReference>
<evidence type="ECO:0000313" key="16">
    <source>
        <dbReference type="Proteomes" id="UP001142055"/>
    </source>
</evidence>
<dbReference type="InterPro" id="IPR002048">
    <property type="entry name" value="EF_hand_dom"/>
</dbReference>
<protein>
    <submittedName>
        <fullName evidence="15">Uncharacterized protein</fullName>
    </submittedName>
</protein>
<dbReference type="CDD" id="cd00751">
    <property type="entry name" value="thiolase"/>
    <property type="match status" value="1"/>
</dbReference>
<dbReference type="InterPro" id="IPR020616">
    <property type="entry name" value="Thiolase_N"/>
</dbReference>
<evidence type="ECO:0000256" key="4">
    <source>
        <dbReference type="ARBA" id="ARBA00022525"/>
    </source>
</evidence>
<dbReference type="InterPro" id="IPR002155">
    <property type="entry name" value="Thiolase"/>
</dbReference>
<dbReference type="PROSITE" id="PS00098">
    <property type="entry name" value="THIOLASE_1"/>
    <property type="match status" value="1"/>
</dbReference>
<organism evidence="15 16">
    <name type="scientific">Blomia tropicalis</name>
    <name type="common">Mite</name>
    <dbReference type="NCBI Taxonomy" id="40697"/>
    <lineage>
        <taxon>Eukaryota</taxon>
        <taxon>Metazoa</taxon>
        <taxon>Ecdysozoa</taxon>
        <taxon>Arthropoda</taxon>
        <taxon>Chelicerata</taxon>
        <taxon>Arachnida</taxon>
        <taxon>Acari</taxon>
        <taxon>Acariformes</taxon>
        <taxon>Sarcoptiformes</taxon>
        <taxon>Astigmata</taxon>
        <taxon>Glycyphagoidea</taxon>
        <taxon>Echimyopodidae</taxon>
        <taxon>Blomia</taxon>
    </lineage>
</organism>
<evidence type="ECO:0000259" key="13">
    <source>
        <dbReference type="PROSITE" id="PS51162"/>
    </source>
</evidence>
<dbReference type="InterPro" id="IPR000716">
    <property type="entry name" value="Thyroglobulin_1"/>
</dbReference>
<comment type="pathway">
    <text evidence="2">Lipid metabolism.</text>
</comment>
<dbReference type="GO" id="GO:0005739">
    <property type="term" value="C:mitochondrion"/>
    <property type="evidence" value="ECO:0007669"/>
    <property type="project" value="TreeGrafter"/>
</dbReference>
<reference evidence="15" key="1">
    <citation type="submission" date="2022-12" db="EMBL/GenBank/DDBJ databases">
        <title>Genome assemblies of Blomia tropicalis.</title>
        <authorList>
            <person name="Cui Y."/>
        </authorList>
    </citation>
    <scope>NUCLEOTIDE SEQUENCE</scope>
    <source>
        <tissue evidence="15">Adult mites</tissue>
    </source>
</reference>
<keyword evidence="7" id="KW-0106">Calcium</keyword>
<keyword evidence="6" id="KW-0732">Signal</keyword>
<dbReference type="Pfam" id="PF02803">
    <property type="entry name" value="Thiolase_C"/>
    <property type="match status" value="1"/>
</dbReference>
<dbReference type="InterPro" id="IPR036857">
    <property type="entry name" value="Thyroglobulin_1_sf"/>
</dbReference>
<dbReference type="Pfam" id="PF07648">
    <property type="entry name" value="Kazal_2"/>
    <property type="match status" value="1"/>
</dbReference>
<evidence type="ECO:0000256" key="9">
    <source>
        <dbReference type="ARBA" id="ARBA00023180"/>
    </source>
</evidence>
<dbReference type="SMART" id="SM00280">
    <property type="entry name" value="KAZAL"/>
    <property type="match status" value="1"/>
</dbReference>
<sequence length="696" mass="77450">MVKKRSKQIGKDCRQCTYSEGQTICATDNRTYTSTCMMELYNCNTNSDVQFVCFGVCPCMRVFEKVLIKPPNESNPIKDQTKERDSRFVKIKQNKKPILKTRFDKKQFKVVQSTECTIEQRRAMGLRLLNWFSVVMNEELKFNRNSKLQQMRQLSLSTPNEIESNELPECELQVSFMFTHFDTDRDRRLSINELYYLVHDENEHCIEPYLTQCDDNEDQYLTFAEWCSCFSMKAKPCQYHVKHIRQLMKGKQLAGVYIPQCDSMGQFEKVQCHIGTAFCWCSDKNGNEIAGTRIRGRAPKCGIYIVGCKRTPFGSAGGKLRDVGSIELGTIAAKAAIQQSNISAEKIDSVIVGNVNQSSDRFGTFVSRHIGIKAGISLETPCLTVNRLCGSGFQAVINGATEIDREESEIVLAVGTESMSQTPFVVRDMRYGVKFGKTPAFEDLLFSRRETEDNRFETRMGITAENLAVKYNITREQADQFAYTSQQRWLEAHNSGKFTEELVPVPIKVKGKDVLVDVDEHPRPDSNLEKLAKLPAVFKQGGIVTAGNASGVNDGAGALVLVSEDAMKKNSLKGLSRIVAYSIVGCEPSIMGIGPAPAIRKLLQKTNLSMNSIDLFDVNEAFAAQWLAVQKDLGLDLSNSNVNGGAIALGHPLGASGARILTNLTYEMKRRNAKYGIGSACIGGGQGISVLLENIN</sequence>